<keyword evidence="2" id="KW-1185">Reference proteome</keyword>
<accession>A0A7W6EAX8</accession>
<dbReference type="RefSeq" id="WP_183199509.1">
    <property type="nucleotide sequence ID" value="NZ_JACIEK010000003.1"/>
</dbReference>
<reference evidence="1 2" key="1">
    <citation type="submission" date="2020-08" db="EMBL/GenBank/DDBJ databases">
        <title>Genomic Encyclopedia of Type Strains, Phase IV (KMG-IV): sequencing the most valuable type-strain genomes for metagenomic binning, comparative biology and taxonomic classification.</title>
        <authorList>
            <person name="Goeker M."/>
        </authorList>
    </citation>
    <scope>NUCLEOTIDE SEQUENCE [LARGE SCALE GENOMIC DNA]</scope>
    <source>
        <strain evidence="1 2">DSM 102238</strain>
    </source>
</reference>
<protein>
    <submittedName>
        <fullName evidence="1">Uncharacterized protein</fullName>
    </submittedName>
</protein>
<dbReference type="Proteomes" id="UP000542776">
    <property type="component" value="Unassembled WGS sequence"/>
</dbReference>
<organism evidence="1 2">
    <name type="scientific">Aureimonas pseudogalii</name>
    <dbReference type="NCBI Taxonomy" id="1744844"/>
    <lineage>
        <taxon>Bacteria</taxon>
        <taxon>Pseudomonadati</taxon>
        <taxon>Pseudomonadota</taxon>
        <taxon>Alphaproteobacteria</taxon>
        <taxon>Hyphomicrobiales</taxon>
        <taxon>Aurantimonadaceae</taxon>
        <taxon>Aureimonas</taxon>
    </lineage>
</organism>
<gene>
    <name evidence="1" type="ORF">GGR04_001811</name>
</gene>
<dbReference type="EMBL" id="JACIEK010000003">
    <property type="protein sequence ID" value="MBB3997973.1"/>
    <property type="molecule type" value="Genomic_DNA"/>
</dbReference>
<name>A0A7W6EAX8_9HYPH</name>
<dbReference type="AlphaFoldDB" id="A0A7W6EAX8"/>
<evidence type="ECO:0000313" key="1">
    <source>
        <dbReference type="EMBL" id="MBB3997973.1"/>
    </source>
</evidence>
<sequence>MLGEIGIRMMAWVMARPDMGRLSRWHQASPCRPVMLRDGRTSSIGGGQIWRRRIEGGWEYEQDDCYAVGVDDLRGDDWN</sequence>
<evidence type="ECO:0000313" key="2">
    <source>
        <dbReference type="Proteomes" id="UP000542776"/>
    </source>
</evidence>
<comment type="caution">
    <text evidence="1">The sequence shown here is derived from an EMBL/GenBank/DDBJ whole genome shotgun (WGS) entry which is preliminary data.</text>
</comment>
<proteinExistence type="predicted"/>